<accession>A0A6J3MGW7</accession>
<dbReference type="OrthoDB" id="5413827at2759"/>
<name>A0A6J3MGW7_9PEZI</name>
<organism evidence="2">
    <name type="scientific">Dissoconium aciculare CBS 342.82</name>
    <dbReference type="NCBI Taxonomy" id="1314786"/>
    <lineage>
        <taxon>Eukaryota</taxon>
        <taxon>Fungi</taxon>
        <taxon>Dikarya</taxon>
        <taxon>Ascomycota</taxon>
        <taxon>Pezizomycotina</taxon>
        <taxon>Dothideomycetes</taxon>
        <taxon>Dothideomycetidae</taxon>
        <taxon>Mycosphaerellales</taxon>
        <taxon>Dissoconiaceae</taxon>
        <taxon>Dissoconium</taxon>
    </lineage>
</organism>
<reference evidence="2" key="3">
    <citation type="submission" date="2025-08" db="UniProtKB">
        <authorList>
            <consortium name="RefSeq"/>
        </authorList>
    </citation>
    <scope>IDENTIFICATION</scope>
    <source>
        <strain evidence="2">CBS 342.82</strain>
    </source>
</reference>
<evidence type="ECO:0000313" key="2">
    <source>
        <dbReference type="RefSeq" id="XP_033464237.1"/>
    </source>
</evidence>
<dbReference type="RefSeq" id="XP_033464237.1">
    <property type="nucleotide sequence ID" value="XM_033602770.1"/>
</dbReference>
<keyword evidence="1" id="KW-1185">Reference proteome</keyword>
<proteinExistence type="predicted"/>
<protein>
    <submittedName>
        <fullName evidence="2">Uncharacterized protein</fullName>
    </submittedName>
</protein>
<reference evidence="2" key="1">
    <citation type="submission" date="2020-01" db="EMBL/GenBank/DDBJ databases">
        <authorList>
            <consortium name="DOE Joint Genome Institute"/>
            <person name="Haridas S."/>
            <person name="Albert R."/>
            <person name="Binder M."/>
            <person name="Bloem J."/>
            <person name="Labutti K."/>
            <person name="Salamov A."/>
            <person name="Andreopoulos B."/>
            <person name="Baker S.E."/>
            <person name="Barry K."/>
            <person name="Bills G."/>
            <person name="Bluhm B.H."/>
            <person name="Cannon C."/>
            <person name="Castanera R."/>
            <person name="Culley D.E."/>
            <person name="Daum C."/>
            <person name="Ezra D."/>
            <person name="Gonzalez J.B."/>
            <person name="Henrissat B."/>
            <person name="Kuo A."/>
            <person name="Liang C."/>
            <person name="Lipzen A."/>
            <person name="Lutzoni F."/>
            <person name="Magnuson J."/>
            <person name="Mondo S."/>
            <person name="Nolan M."/>
            <person name="Ohm R."/>
            <person name="Pangilinan J."/>
            <person name="Park H.-J."/>
            <person name="Ramirez L."/>
            <person name="Alfaro M."/>
            <person name="Sun H."/>
            <person name="Tritt A."/>
            <person name="Yoshinaga Y."/>
            <person name="Zwiers L.-H."/>
            <person name="Turgeon B.G."/>
            <person name="Goodwin S.B."/>
            <person name="Spatafora J.W."/>
            <person name="Crous P.W."/>
            <person name="Grigoriev I.V."/>
        </authorList>
    </citation>
    <scope>NUCLEOTIDE SEQUENCE</scope>
    <source>
        <strain evidence="2">CBS 342.82</strain>
    </source>
</reference>
<reference evidence="2" key="2">
    <citation type="submission" date="2020-04" db="EMBL/GenBank/DDBJ databases">
        <authorList>
            <consortium name="NCBI Genome Project"/>
        </authorList>
    </citation>
    <scope>NUCLEOTIDE SEQUENCE</scope>
    <source>
        <strain evidence="2">CBS 342.82</strain>
    </source>
</reference>
<dbReference type="Proteomes" id="UP000504637">
    <property type="component" value="Unplaced"/>
</dbReference>
<gene>
    <name evidence="2" type="ORF">K489DRAFT_366386</name>
</gene>
<evidence type="ECO:0000313" key="1">
    <source>
        <dbReference type="Proteomes" id="UP000504637"/>
    </source>
</evidence>
<dbReference type="AlphaFoldDB" id="A0A6J3MGW7"/>
<sequence length="295" mass="33000">MSVQLINSHSSNYTITHHLLQPGLSDGHHVKPFTMSAPSLATIAPELRNYIYSLVFHSDFAVTLGAGGDIQPGLTRTNRFFRGEALPMYFGTTTLNAHFVNNIDALLHLWQALGADLVLSMKEVRLWNIHNLVGKFFGEASTQHMLSSRLGNGMRYVLRPIGVFVLNDNADLLMSSALRKIVIALGRVGLTIQRFCKVDADGRKVQDMSEYAIVPQSIPDDATDEEILSFQIGLNEATRRKVLARVLGGEQVLRLRKDDRIALLFLSDRFGLRALNQIRPPEFADDEWSELMLVD</sequence>
<dbReference type="GeneID" id="54360570"/>